<dbReference type="EMBL" id="CAJZBQ010000004">
    <property type="protein sequence ID" value="CAG9311349.1"/>
    <property type="molecule type" value="Genomic_DNA"/>
</dbReference>
<protein>
    <recommendedName>
        <fullName evidence="5">Odorant receptor</fullName>
    </recommendedName>
</protein>
<dbReference type="SUPFAM" id="SSF48403">
    <property type="entry name" value="Ankyrin repeat"/>
    <property type="match status" value="1"/>
</dbReference>
<feature type="region of interest" description="Disordered" evidence="1">
    <location>
        <begin position="1"/>
        <end position="25"/>
    </location>
</feature>
<dbReference type="AlphaFoldDB" id="A0AAU9IHU1"/>
<evidence type="ECO:0000256" key="2">
    <source>
        <dbReference type="SAM" id="Phobius"/>
    </source>
</evidence>
<gene>
    <name evidence="3" type="ORF">BSTOLATCC_MIC3639</name>
</gene>
<evidence type="ECO:0000256" key="1">
    <source>
        <dbReference type="SAM" id="MobiDB-lite"/>
    </source>
</evidence>
<feature type="transmembrane region" description="Helical" evidence="2">
    <location>
        <begin position="173"/>
        <end position="192"/>
    </location>
</feature>
<organism evidence="3 4">
    <name type="scientific">Blepharisma stoltei</name>
    <dbReference type="NCBI Taxonomy" id="1481888"/>
    <lineage>
        <taxon>Eukaryota</taxon>
        <taxon>Sar</taxon>
        <taxon>Alveolata</taxon>
        <taxon>Ciliophora</taxon>
        <taxon>Postciliodesmatophora</taxon>
        <taxon>Heterotrichea</taxon>
        <taxon>Heterotrichida</taxon>
        <taxon>Blepharismidae</taxon>
        <taxon>Blepharisma</taxon>
    </lineage>
</organism>
<evidence type="ECO:0008006" key="5">
    <source>
        <dbReference type="Google" id="ProtNLM"/>
    </source>
</evidence>
<keyword evidence="2" id="KW-0472">Membrane</keyword>
<keyword evidence="2" id="KW-0812">Transmembrane</keyword>
<evidence type="ECO:0000313" key="4">
    <source>
        <dbReference type="Proteomes" id="UP001162131"/>
    </source>
</evidence>
<feature type="compositionally biased region" description="Acidic residues" evidence="1">
    <location>
        <begin position="14"/>
        <end position="24"/>
    </location>
</feature>
<dbReference type="Proteomes" id="UP001162131">
    <property type="component" value="Unassembled WGS sequence"/>
</dbReference>
<dbReference type="InterPro" id="IPR036770">
    <property type="entry name" value="Ankyrin_rpt-contain_sf"/>
</dbReference>
<comment type="caution">
    <text evidence="3">The sequence shown here is derived from an EMBL/GenBank/DDBJ whole genome shotgun (WGS) entry which is preliminary data.</text>
</comment>
<sequence length="569" mass="65490">MDEDIKSSLVSSESSDDSEEDSEIEEVKFPKEKVNFRRQGNVFVITDFRQTRADKIREVNMQLIPLVRSLFIYSYMFTACLWLLVFIYPTFFVVGCTGGHYEDAHVVCGIYLGCTFIFEYISARKVVKIIQPLSGHTKLTITQHIKLVTSVLGKLDIYTDFCFLSIANSCNSVLSPFSLIILCVLTAIMISLQVRSWFRQDILGFQMTEYNALYDLLGKYETMYLEGEKSQEHKRNWAKKTSILPAIKFFSEDIGQFVIQILFLIEMRTFNTLVCVSLSVSLSMSFLLLAFTYLKIHLFKPNLAKEQEFMHVVSVQIKENNLEETKKLLGGRVQFRKYEHETRAEVLKVAAAYSYDIFDYIVSTLIQKNDAILQSETFHMKMLTGLRQCKLYPDVLIRSLELLRLGKHIYINVNKRISISSEGTILHCLVEDPYFIVRTLKNKDIDLIKYVVLLGIDVNIPDKFGETPITLVARLNVGTLIRSCSTQTLKELFELNGISMEKEETDIAIKNWAFRVTQYLVGNGALLTHRNRKNKSVLEIAEDASNSELCNYLYEQFGLKNEFNRKSAI</sequence>
<name>A0AAU9IHU1_9CILI</name>
<reference evidence="3" key="1">
    <citation type="submission" date="2021-09" db="EMBL/GenBank/DDBJ databases">
        <authorList>
            <consortium name="AG Swart"/>
            <person name="Singh M."/>
            <person name="Singh A."/>
            <person name="Seah K."/>
            <person name="Emmerich C."/>
        </authorList>
    </citation>
    <scope>NUCLEOTIDE SEQUENCE</scope>
    <source>
        <strain evidence="3">ATCC30299</strain>
    </source>
</reference>
<proteinExistence type="predicted"/>
<keyword evidence="4" id="KW-1185">Reference proteome</keyword>
<accession>A0AAU9IHU1</accession>
<feature type="transmembrane region" description="Helical" evidence="2">
    <location>
        <begin position="70"/>
        <end position="92"/>
    </location>
</feature>
<evidence type="ECO:0000313" key="3">
    <source>
        <dbReference type="EMBL" id="CAG9311349.1"/>
    </source>
</evidence>
<keyword evidence="2" id="KW-1133">Transmembrane helix</keyword>
<dbReference type="Gene3D" id="1.25.40.20">
    <property type="entry name" value="Ankyrin repeat-containing domain"/>
    <property type="match status" value="1"/>
</dbReference>
<feature type="transmembrane region" description="Helical" evidence="2">
    <location>
        <begin position="270"/>
        <end position="294"/>
    </location>
</feature>